<reference evidence="2" key="1">
    <citation type="submission" date="2021-02" db="EMBL/GenBank/DDBJ databases">
        <authorList>
            <person name="Nowell W R."/>
        </authorList>
    </citation>
    <scope>NUCLEOTIDE SEQUENCE</scope>
</reference>
<dbReference type="Proteomes" id="UP000663868">
    <property type="component" value="Unassembled WGS sequence"/>
</dbReference>
<organism evidence="2 3">
    <name type="scientific">Adineta steineri</name>
    <dbReference type="NCBI Taxonomy" id="433720"/>
    <lineage>
        <taxon>Eukaryota</taxon>
        <taxon>Metazoa</taxon>
        <taxon>Spiralia</taxon>
        <taxon>Gnathifera</taxon>
        <taxon>Rotifera</taxon>
        <taxon>Eurotatoria</taxon>
        <taxon>Bdelloidea</taxon>
        <taxon>Adinetida</taxon>
        <taxon>Adinetidae</taxon>
        <taxon>Adineta</taxon>
    </lineage>
</organism>
<comment type="caution">
    <text evidence="2">The sequence shown here is derived from an EMBL/GenBank/DDBJ whole genome shotgun (WGS) entry which is preliminary data.</text>
</comment>
<keyword evidence="1" id="KW-1133">Transmembrane helix</keyword>
<accession>A0A820KNB2</accession>
<keyword evidence="1" id="KW-0812">Transmembrane</keyword>
<dbReference type="EMBL" id="CAJOBB010017996">
    <property type="protein sequence ID" value="CAF4344676.1"/>
    <property type="molecule type" value="Genomic_DNA"/>
</dbReference>
<name>A0A820KNB2_9BILA</name>
<keyword evidence="1" id="KW-0472">Membrane</keyword>
<sequence length="97" mass="11283">MKTFFYRSYLNSIVVNNAQQIVASQTIMFRLIFCLFLFLVYHQLLRLNSSTTTTYPWIKQVHVVSMTHLDVGFTNFAANVCSLYFNEHLPNAARLAK</sequence>
<feature type="transmembrane region" description="Helical" evidence="1">
    <location>
        <begin position="20"/>
        <end position="41"/>
    </location>
</feature>
<evidence type="ECO:0000313" key="2">
    <source>
        <dbReference type="EMBL" id="CAF4344676.1"/>
    </source>
</evidence>
<evidence type="ECO:0000256" key="1">
    <source>
        <dbReference type="SAM" id="Phobius"/>
    </source>
</evidence>
<evidence type="ECO:0008006" key="4">
    <source>
        <dbReference type="Google" id="ProtNLM"/>
    </source>
</evidence>
<evidence type="ECO:0000313" key="3">
    <source>
        <dbReference type="Proteomes" id="UP000663868"/>
    </source>
</evidence>
<gene>
    <name evidence="2" type="ORF">KXQ929_LOCUS47917</name>
</gene>
<protein>
    <recommendedName>
        <fullName evidence="4">Glycoside hydrolase family 38 N-terminal domain-containing protein</fullName>
    </recommendedName>
</protein>
<dbReference type="AlphaFoldDB" id="A0A820KNB2"/>
<proteinExistence type="predicted"/>